<dbReference type="InterPro" id="IPR057670">
    <property type="entry name" value="SH3_retrovirus"/>
</dbReference>
<evidence type="ECO:0000313" key="4">
    <source>
        <dbReference type="EMBL" id="KAA0041176.1"/>
    </source>
</evidence>
<dbReference type="InterPro" id="IPR012337">
    <property type="entry name" value="RNaseH-like_sf"/>
</dbReference>
<dbReference type="PROSITE" id="PS50994">
    <property type="entry name" value="INTEGRASE"/>
    <property type="match status" value="1"/>
</dbReference>
<dbReference type="PANTHER" id="PTHR42648:SF21">
    <property type="entry name" value="CYSTEINE-RICH RLK (RECEPTOR-LIKE PROTEIN KINASE) 8"/>
    <property type="match status" value="1"/>
</dbReference>
<dbReference type="EMBL" id="SSTE01016683">
    <property type="protein sequence ID" value="KAA0041176.1"/>
    <property type="molecule type" value="Genomic_DNA"/>
</dbReference>
<comment type="caution">
    <text evidence="4">The sequence shown here is derived from an EMBL/GenBank/DDBJ whole genome shotgun (WGS) entry which is preliminary data.</text>
</comment>
<dbReference type="Pfam" id="PF14223">
    <property type="entry name" value="Retrotran_gag_2"/>
    <property type="match status" value="1"/>
</dbReference>
<keyword evidence="1" id="KW-0645">Protease</keyword>
<evidence type="ECO:0000256" key="2">
    <source>
        <dbReference type="SAM" id="MobiDB-lite"/>
    </source>
</evidence>
<dbReference type="GO" id="GO:0003676">
    <property type="term" value="F:nucleic acid binding"/>
    <property type="evidence" value="ECO:0007669"/>
    <property type="project" value="InterPro"/>
</dbReference>
<organism evidence="4 5">
    <name type="scientific">Cucumis melo var. makuwa</name>
    <name type="common">Oriental melon</name>
    <dbReference type="NCBI Taxonomy" id="1194695"/>
    <lineage>
        <taxon>Eukaryota</taxon>
        <taxon>Viridiplantae</taxon>
        <taxon>Streptophyta</taxon>
        <taxon>Embryophyta</taxon>
        <taxon>Tracheophyta</taxon>
        <taxon>Spermatophyta</taxon>
        <taxon>Magnoliopsida</taxon>
        <taxon>eudicotyledons</taxon>
        <taxon>Gunneridae</taxon>
        <taxon>Pentapetalae</taxon>
        <taxon>rosids</taxon>
        <taxon>fabids</taxon>
        <taxon>Cucurbitales</taxon>
        <taxon>Cucurbitaceae</taxon>
        <taxon>Benincaseae</taxon>
        <taxon>Cucumis</taxon>
    </lineage>
</organism>
<dbReference type="Proteomes" id="UP000321393">
    <property type="component" value="Unassembled WGS sequence"/>
</dbReference>
<proteinExistence type="predicted"/>
<sequence>MTEEETIAEFNVPVLDIANELDVLGEKMSDSKLVRKVLRSLPSKFNMKVTAIEEANDLSKMKLDELFGSLRTFELHVGDNASWRKPGLALTSVKEESTEEYKVSQNNDSLTESVVLLTKQVAKLKSQFHKHIGNQRNSREATSATQPRISSSSSSRLYRRKDHKMSGCSRHMIGNVAFFLELSECNAGFVVFGDGGKGKIIGKGTIDHPRLPYLLDVRLVQGLSVNLISISQLCDQGYQVSFSLPTLSFNPQECCPDCLAGKQVKSSHKSTSLPFTLRTLELLHIDLMGPMQTESLGGKREKNTGICRIRSDHGREFENKYFTEFCENEGIFLEFSAPLTPQQNGVVERKNRTLQEMARVMIHAKHLPTYFWAEALNTACHIHNRVTLRPGTITTSYELWKGRKPNVKYFLIFGNTYFIFSDKDHHRKWDSKSDRGIFLGYSTNSRAYIVYNQRTRTVMKSVNVIIDDHGKSLPDEEDRDIWAPYSQKTKTTGSELSSLIDDKDNSSFHSNIHSMVVSIESTSVSHSDACASEASVSACQQTNEYTTKLPNTTDTAVGLPHEGRRRDYAKMVANVCYTSTIEPTNVTAALTDEHWILAIGGTTAV</sequence>
<dbReference type="Pfam" id="PF22936">
    <property type="entry name" value="Pol_BBD"/>
    <property type="match status" value="1"/>
</dbReference>
<dbReference type="Pfam" id="PF25597">
    <property type="entry name" value="SH3_retrovirus"/>
    <property type="match status" value="1"/>
</dbReference>
<dbReference type="InterPro" id="IPR001584">
    <property type="entry name" value="Integrase_cat-core"/>
</dbReference>
<dbReference type="OrthoDB" id="1751476at2759"/>
<gene>
    <name evidence="4" type="ORF">E6C27_scaffold128G001130</name>
</gene>
<keyword evidence="1" id="KW-0378">Hydrolase</keyword>
<protein>
    <submittedName>
        <fullName evidence="4">Gag-pol polyprotein</fullName>
    </submittedName>
</protein>
<dbReference type="InterPro" id="IPR054722">
    <property type="entry name" value="PolX-like_BBD"/>
</dbReference>
<dbReference type="GO" id="GO:0006508">
    <property type="term" value="P:proteolysis"/>
    <property type="evidence" value="ECO:0007669"/>
    <property type="project" value="UniProtKB-KW"/>
</dbReference>
<dbReference type="GO" id="GO:0008233">
    <property type="term" value="F:peptidase activity"/>
    <property type="evidence" value="ECO:0007669"/>
    <property type="project" value="UniProtKB-KW"/>
</dbReference>
<evidence type="ECO:0000313" key="5">
    <source>
        <dbReference type="Proteomes" id="UP000321393"/>
    </source>
</evidence>
<dbReference type="Gene3D" id="3.30.420.10">
    <property type="entry name" value="Ribonuclease H-like superfamily/Ribonuclease H"/>
    <property type="match status" value="1"/>
</dbReference>
<dbReference type="InterPro" id="IPR039537">
    <property type="entry name" value="Retrotran_Ty1/copia-like"/>
</dbReference>
<feature type="compositionally biased region" description="Polar residues" evidence="2">
    <location>
        <begin position="134"/>
        <end position="149"/>
    </location>
</feature>
<name>A0A5A7TGK3_CUCMM</name>
<dbReference type="AlphaFoldDB" id="A0A5A7TGK3"/>
<evidence type="ECO:0000256" key="1">
    <source>
        <dbReference type="ARBA" id="ARBA00022670"/>
    </source>
</evidence>
<evidence type="ECO:0000259" key="3">
    <source>
        <dbReference type="PROSITE" id="PS50994"/>
    </source>
</evidence>
<dbReference type="PANTHER" id="PTHR42648">
    <property type="entry name" value="TRANSPOSASE, PUTATIVE-RELATED"/>
    <property type="match status" value="1"/>
</dbReference>
<dbReference type="SUPFAM" id="SSF53098">
    <property type="entry name" value="Ribonuclease H-like"/>
    <property type="match status" value="1"/>
</dbReference>
<dbReference type="InterPro" id="IPR036397">
    <property type="entry name" value="RNaseH_sf"/>
</dbReference>
<accession>A0A5A7TGK3</accession>
<reference evidence="4 5" key="1">
    <citation type="submission" date="2019-08" db="EMBL/GenBank/DDBJ databases">
        <title>Draft genome sequences of two oriental melons (Cucumis melo L. var makuwa).</title>
        <authorList>
            <person name="Kwon S.-Y."/>
        </authorList>
    </citation>
    <scope>NUCLEOTIDE SEQUENCE [LARGE SCALE GENOMIC DNA]</scope>
    <source>
        <strain evidence="5">cv. SW 3</strain>
        <tissue evidence="4">Leaf</tissue>
    </source>
</reference>
<feature type="region of interest" description="Disordered" evidence="2">
    <location>
        <begin position="128"/>
        <end position="158"/>
    </location>
</feature>
<dbReference type="GO" id="GO:0015074">
    <property type="term" value="P:DNA integration"/>
    <property type="evidence" value="ECO:0007669"/>
    <property type="project" value="InterPro"/>
</dbReference>
<feature type="domain" description="Integrase catalytic" evidence="3">
    <location>
        <begin position="309"/>
        <end position="404"/>
    </location>
</feature>